<reference evidence="1 2" key="1">
    <citation type="journal article" date="2020" name="G3 (Bethesda)">
        <title>Genetic Underpinnings of Host Manipulation by Ophiocordyceps as Revealed by Comparative Transcriptomics.</title>
        <authorList>
            <person name="Will I."/>
            <person name="Das B."/>
            <person name="Trinh T."/>
            <person name="Brachmann A."/>
            <person name="Ohm R.A."/>
            <person name="de Bekker C."/>
        </authorList>
    </citation>
    <scope>NUCLEOTIDE SEQUENCE [LARGE SCALE GENOMIC DNA]</scope>
    <source>
        <strain evidence="1 2">EC05</strain>
    </source>
</reference>
<evidence type="ECO:0000313" key="2">
    <source>
        <dbReference type="Proteomes" id="UP000562929"/>
    </source>
</evidence>
<dbReference type="EMBL" id="JAACLJ010000001">
    <property type="protein sequence ID" value="KAF4594412.1"/>
    <property type="molecule type" value="Genomic_DNA"/>
</dbReference>
<dbReference type="Gene3D" id="3.40.50.1820">
    <property type="entry name" value="alpha/beta hydrolase"/>
    <property type="match status" value="1"/>
</dbReference>
<dbReference type="InterPro" id="IPR029058">
    <property type="entry name" value="AB_hydrolase_fold"/>
</dbReference>
<keyword evidence="1" id="KW-0378">Hydrolase</keyword>
<proteinExistence type="predicted"/>
<keyword evidence="2" id="KW-1185">Reference proteome</keyword>
<dbReference type="OrthoDB" id="5818554at2759"/>
<sequence length="190" mass="21537">MLVAGLLFKRQMEDPTGPLPFRFAIFIAGAPPLTWSDSVGQNMFNQVMSEDPLDVDKDSFDEPEAGIQGRPNVEYIKEFGRKLYRDLTPELEKWVQTVEDMGTDPEKARLMPHAILPQLHPDRLDLPTAHMWGRNDVLSSHSGLLFRLCSPDFALSHVHEGVHDVPQSSKDNEIFSNLVRKTILRSQFAV</sequence>
<name>A0A8H4QBG7_9HYPO</name>
<organism evidence="1 2">
    <name type="scientific">Ophiocordyceps camponoti-floridani</name>
    <dbReference type="NCBI Taxonomy" id="2030778"/>
    <lineage>
        <taxon>Eukaryota</taxon>
        <taxon>Fungi</taxon>
        <taxon>Dikarya</taxon>
        <taxon>Ascomycota</taxon>
        <taxon>Pezizomycotina</taxon>
        <taxon>Sordariomycetes</taxon>
        <taxon>Hypocreomycetidae</taxon>
        <taxon>Hypocreales</taxon>
        <taxon>Ophiocordycipitaceae</taxon>
        <taxon>Ophiocordyceps</taxon>
    </lineage>
</organism>
<accession>A0A8H4QBG7</accession>
<dbReference type="SUPFAM" id="SSF53474">
    <property type="entry name" value="alpha/beta-Hydrolases"/>
    <property type="match status" value="1"/>
</dbReference>
<evidence type="ECO:0000313" key="1">
    <source>
        <dbReference type="EMBL" id="KAF4594412.1"/>
    </source>
</evidence>
<dbReference type="GO" id="GO:0016787">
    <property type="term" value="F:hydrolase activity"/>
    <property type="evidence" value="ECO:0007669"/>
    <property type="project" value="UniProtKB-KW"/>
</dbReference>
<comment type="caution">
    <text evidence="1">The sequence shown here is derived from an EMBL/GenBank/DDBJ whole genome shotgun (WGS) entry which is preliminary data.</text>
</comment>
<gene>
    <name evidence="1" type="ORF">GQ602_000025</name>
</gene>
<dbReference type="Proteomes" id="UP000562929">
    <property type="component" value="Unassembled WGS sequence"/>
</dbReference>
<dbReference type="AlphaFoldDB" id="A0A8H4QBG7"/>
<protein>
    <submittedName>
        <fullName evidence="1">Serine hydrolase FSH</fullName>
    </submittedName>
</protein>